<dbReference type="SUPFAM" id="SSF52540">
    <property type="entry name" value="P-loop containing nucleoside triphosphate hydrolases"/>
    <property type="match status" value="1"/>
</dbReference>
<dbReference type="InterPro" id="IPR051185">
    <property type="entry name" value="ASPM"/>
</dbReference>
<feature type="region of interest" description="Disordered" evidence="6">
    <location>
        <begin position="1446"/>
        <end position="1468"/>
    </location>
</feature>
<feature type="compositionally biased region" description="Basic residues" evidence="6">
    <location>
        <begin position="1456"/>
        <end position="1468"/>
    </location>
</feature>
<keyword evidence="4" id="KW-0112">Calmodulin-binding</keyword>
<dbReference type="GO" id="GO:0000278">
    <property type="term" value="P:mitotic cell cycle"/>
    <property type="evidence" value="ECO:0007669"/>
    <property type="project" value="TreeGrafter"/>
</dbReference>
<feature type="region of interest" description="Disordered" evidence="6">
    <location>
        <begin position="1"/>
        <end position="39"/>
    </location>
</feature>
<dbReference type="PROSITE" id="PS50096">
    <property type="entry name" value="IQ"/>
    <property type="match status" value="8"/>
</dbReference>
<comment type="caution">
    <text evidence="7">The sequence shown here is derived from an EMBL/GenBank/DDBJ whole genome shotgun (WGS) entry which is preliminary data.</text>
</comment>
<reference evidence="7 8" key="1">
    <citation type="journal article" date="2015" name="Plant Cell">
        <title>Oil accumulation by the oleaginous diatom Fistulifera solaris as revealed by the genome and transcriptome.</title>
        <authorList>
            <person name="Tanaka T."/>
            <person name="Maeda Y."/>
            <person name="Veluchamy A."/>
            <person name="Tanaka M."/>
            <person name="Abida H."/>
            <person name="Marechal E."/>
            <person name="Bowler C."/>
            <person name="Muto M."/>
            <person name="Sunaga Y."/>
            <person name="Tanaka M."/>
            <person name="Yoshino T."/>
            <person name="Taniguchi T."/>
            <person name="Fukuda Y."/>
            <person name="Nemoto M."/>
            <person name="Matsumoto M."/>
            <person name="Wong P.S."/>
            <person name="Aburatani S."/>
            <person name="Fujibuchi W."/>
        </authorList>
    </citation>
    <scope>NUCLEOTIDE SEQUENCE [LARGE SCALE GENOMIC DNA]</scope>
    <source>
        <strain evidence="7 8">JPCC DA0580</strain>
    </source>
</reference>
<feature type="compositionally biased region" description="Polar residues" evidence="6">
    <location>
        <begin position="387"/>
        <end position="414"/>
    </location>
</feature>
<dbReference type="Proteomes" id="UP000198406">
    <property type="component" value="Unassembled WGS sequence"/>
</dbReference>
<evidence type="ECO:0000313" key="8">
    <source>
        <dbReference type="Proteomes" id="UP000198406"/>
    </source>
</evidence>
<feature type="coiled-coil region" evidence="5">
    <location>
        <begin position="1295"/>
        <end position="1326"/>
    </location>
</feature>
<gene>
    <name evidence="7" type="ORF">FisN_3Lh009</name>
</gene>
<feature type="compositionally biased region" description="Basic and acidic residues" evidence="6">
    <location>
        <begin position="148"/>
        <end position="168"/>
    </location>
</feature>
<evidence type="ECO:0000256" key="4">
    <source>
        <dbReference type="ARBA" id="ARBA00022860"/>
    </source>
</evidence>
<feature type="compositionally biased region" description="Polar residues" evidence="6">
    <location>
        <begin position="1336"/>
        <end position="1353"/>
    </location>
</feature>
<keyword evidence="3" id="KW-0677">Repeat</keyword>
<name>A0A1Z5JYG1_FISSO</name>
<proteinExistence type="predicted"/>
<evidence type="ECO:0000256" key="2">
    <source>
        <dbReference type="ARBA" id="ARBA00022490"/>
    </source>
</evidence>
<dbReference type="InterPro" id="IPR000048">
    <property type="entry name" value="IQ_motif_EF-hand-BS"/>
</dbReference>
<dbReference type="GO" id="GO:0005737">
    <property type="term" value="C:cytoplasm"/>
    <property type="evidence" value="ECO:0007669"/>
    <property type="project" value="UniProtKB-SubCell"/>
</dbReference>
<dbReference type="Gene3D" id="1.20.5.190">
    <property type="match status" value="9"/>
</dbReference>
<dbReference type="GO" id="GO:0005516">
    <property type="term" value="F:calmodulin binding"/>
    <property type="evidence" value="ECO:0007669"/>
    <property type="project" value="UniProtKB-KW"/>
</dbReference>
<feature type="compositionally biased region" description="Polar residues" evidence="6">
    <location>
        <begin position="16"/>
        <end position="27"/>
    </location>
</feature>
<dbReference type="GO" id="GO:0007051">
    <property type="term" value="P:spindle organization"/>
    <property type="evidence" value="ECO:0007669"/>
    <property type="project" value="TreeGrafter"/>
</dbReference>
<dbReference type="PANTHER" id="PTHR22706">
    <property type="entry name" value="ASSEMBLY FACTOR FOR SPINDLE MICROTUBULES"/>
    <property type="match status" value="1"/>
</dbReference>
<dbReference type="PANTHER" id="PTHR22706:SF1">
    <property type="entry name" value="ASSEMBLY FACTOR FOR SPINDLE MICROTUBULES"/>
    <property type="match status" value="1"/>
</dbReference>
<organism evidence="7 8">
    <name type="scientific">Fistulifera solaris</name>
    <name type="common">Oleaginous diatom</name>
    <dbReference type="NCBI Taxonomy" id="1519565"/>
    <lineage>
        <taxon>Eukaryota</taxon>
        <taxon>Sar</taxon>
        <taxon>Stramenopiles</taxon>
        <taxon>Ochrophyta</taxon>
        <taxon>Bacillariophyta</taxon>
        <taxon>Bacillariophyceae</taxon>
        <taxon>Bacillariophycidae</taxon>
        <taxon>Naviculales</taxon>
        <taxon>Naviculaceae</taxon>
        <taxon>Fistulifera</taxon>
    </lineage>
</organism>
<feature type="compositionally biased region" description="Basic and acidic residues" evidence="6">
    <location>
        <begin position="1446"/>
        <end position="1455"/>
    </location>
</feature>
<dbReference type="Pfam" id="PF00612">
    <property type="entry name" value="IQ"/>
    <property type="match status" value="9"/>
</dbReference>
<keyword evidence="2" id="KW-0963">Cytoplasm</keyword>
<feature type="region of interest" description="Disordered" evidence="6">
    <location>
        <begin position="1383"/>
        <end position="1409"/>
    </location>
</feature>
<comment type="subcellular location">
    <subcellularLocation>
        <location evidence="1">Cytoplasm</location>
    </subcellularLocation>
</comment>
<feature type="region of interest" description="Disordered" evidence="6">
    <location>
        <begin position="143"/>
        <end position="190"/>
    </location>
</feature>
<evidence type="ECO:0000256" key="5">
    <source>
        <dbReference type="SAM" id="Coils"/>
    </source>
</evidence>
<dbReference type="InParanoid" id="A0A1Z5JYG1"/>
<dbReference type="GO" id="GO:0051295">
    <property type="term" value="P:establishment of meiotic spindle localization"/>
    <property type="evidence" value="ECO:0007669"/>
    <property type="project" value="TreeGrafter"/>
</dbReference>
<sequence>MKFFSAIGGKKDRSTRSAARSKSNGRSVVQPEIRNIISNKRTERAISHGKDNNNGCPVNKNRSVSNSVSAGSWVNQEVDETAVAQSRNQRFPLSTTSDPWSQATWPEEDDGFFFKPRNQAINSTEWVVPADLTDHWQGRFTDSWDGVGSREHPIAVEEDPLRTRESDILARQQRQHGQRSSGFEQQVASRSTFETAVTHHSISMSHSAQHRLYSSDTVVSEEYDVFPQASGFLLKRPTSPAIQTEVSGLTNPSFFQNKKIITLAPRTVDPFNISPFAADRFDTSSDPETMEIFADPFAEHFHNHIIVSEGHLADDPALDCVDVTSDEDDDGVRRQEVVKQEMVRHRRQSRAEPKPESHRTRSPSPSAFHSKRVADTSPARRRKSDSPLRNSSFTMVGTSRNSNAHRFSPRSSPVPTSPLIKSRATPASPIVPKPPEPRLDRFRGQDHGKIMAARRGLFNQRNVPSRTSEAMEPPLVKKSIHHRSEPSGILAASLLESDSVTKQRYAPERLSSVGSDIRRLRSTLRRNGRTSLESAVRGHSTAISFDENDPMQRAGLRLLSAAVIPVQCMVRKHLALREALTRMWAIVMIQACARRWFVQSNMKIKHDAASRIQALYRAGVQRDHLLLQQCCAIEIQRHVRGLLATLDVYEKIYNITLIQTAVRKFLAMNQAMDRMVSIIQIQSVVRTFLVRKELAGKRAAATKIQTSYRSFIGRFNYQLDLLDIIIIQSVWRRRKAQKLANAKRSEREYKAAVAIQTQWRSYDCTMNYLHFLADVLIAQSAVRRWKARRVANTLRHRHAITLQAGVRMWFCKTKLRRLQSAVMIQKVWRGFVAYADYMFAIADVVIIQSVARRWLAIRRRRVMQEQQRQDAGVTIQRYWRRFVAETEYLIMKYEHRAATLVQAQWRRFWHFSNFIISLDSAMTIQSTFRGYQAKQRYGSILSGVVAIQHAVRAFQLRQAQRVSRSAKEILYPRVDENRAACVIQTRWRGATVRRLCVDYLACRLIQAQFRGHVIRTAYKKGREAFLTYLAARKIQTFWRRHLAKQRLDLESLAASKIQAVLRGNGERASHSSDNILTAVSPLGEGQVANSTAIQKTWRAYLVRKAYGQFTAARLIQASWRAYVVRIAYKEYLAASKIQAVVRGYLIRFCFWKRAAARIIQRYARAYLCTKPFHKYAAARTIQRSWRGYSVRSTYRDQIVGSARRNLACIKIQRQSRRFFTEMKYLEVIGSVIVVQTVARKYLALKEYENRRVLKRILEQARSIIAGDNPDFEVLVRQQERENAARKIQRFFLWVKAEVDREIRHQKKRLQRKLKRRQKRCKRDDEEDALLENVFSNVAASPSNKNRPPGQSTPHDFVKATNDPHMIAVPEEYRGVAFMRQGQLTKHRGTKSKQSRHEDGETVSSEVSSTYYYKMPPPRVHRLKRSELDEDFCLEEAWIDTEIQNARERRQADRAQRKSSKPSKTSRRR</sequence>
<evidence type="ECO:0000256" key="1">
    <source>
        <dbReference type="ARBA" id="ARBA00004496"/>
    </source>
</evidence>
<protein>
    <submittedName>
        <fullName evidence="7">Uncharacterized protein</fullName>
    </submittedName>
</protein>
<dbReference type="OrthoDB" id="2148418at2759"/>
<feature type="compositionally biased region" description="Basic residues" evidence="6">
    <location>
        <begin position="1384"/>
        <end position="1393"/>
    </location>
</feature>
<keyword evidence="5" id="KW-0175">Coiled coil</keyword>
<dbReference type="InterPro" id="IPR027417">
    <property type="entry name" value="P-loop_NTPase"/>
</dbReference>
<dbReference type="EMBL" id="BDSP01000134">
    <property type="protein sequence ID" value="GAX19075.1"/>
    <property type="molecule type" value="Genomic_DNA"/>
</dbReference>
<evidence type="ECO:0000256" key="6">
    <source>
        <dbReference type="SAM" id="MobiDB-lite"/>
    </source>
</evidence>
<dbReference type="SMART" id="SM00015">
    <property type="entry name" value="IQ"/>
    <property type="match status" value="23"/>
</dbReference>
<feature type="region of interest" description="Disordered" evidence="6">
    <location>
        <begin position="1336"/>
        <end position="1358"/>
    </location>
</feature>
<evidence type="ECO:0000313" key="7">
    <source>
        <dbReference type="EMBL" id="GAX19075.1"/>
    </source>
</evidence>
<feature type="region of interest" description="Disordered" evidence="6">
    <location>
        <begin position="322"/>
        <end position="442"/>
    </location>
</feature>
<feature type="compositionally biased region" description="Basic and acidic residues" evidence="6">
    <location>
        <begin position="331"/>
        <end position="359"/>
    </location>
</feature>
<accession>A0A1Z5JYG1</accession>
<evidence type="ECO:0000256" key="3">
    <source>
        <dbReference type="ARBA" id="ARBA00022737"/>
    </source>
</evidence>
<dbReference type="GO" id="GO:0000922">
    <property type="term" value="C:spindle pole"/>
    <property type="evidence" value="ECO:0007669"/>
    <property type="project" value="TreeGrafter"/>
</dbReference>
<keyword evidence="8" id="KW-1185">Reference proteome</keyword>